<organism evidence="1">
    <name type="scientific">marine metagenome</name>
    <dbReference type="NCBI Taxonomy" id="408172"/>
    <lineage>
        <taxon>unclassified sequences</taxon>
        <taxon>metagenomes</taxon>
        <taxon>ecological metagenomes</taxon>
    </lineage>
</organism>
<feature type="non-terminal residue" evidence="1">
    <location>
        <position position="1"/>
    </location>
</feature>
<reference evidence="1" key="1">
    <citation type="submission" date="2018-05" db="EMBL/GenBank/DDBJ databases">
        <authorList>
            <person name="Lanie J.A."/>
            <person name="Ng W.-L."/>
            <person name="Kazmierczak K.M."/>
            <person name="Andrzejewski T.M."/>
            <person name="Davidsen T.M."/>
            <person name="Wayne K.J."/>
            <person name="Tettelin H."/>
            <person name="Glass J.I."/>
            <person name="Rusch D."/>
            <person name="Podicherti R."/>
            <person name="Tsui H.-C.T."/>
            <person name="Winkler M.E."/>
        </authorList>
    </citation>
    <scope>NUCLEOTIDE SEQUENCE</scope>
</reference>
<evidence type="ECO:0000313" key="1">
    <source>
        <dbReference type="EMBL" id="SVC77451.1"/>
    </source>
</evidence>
<protein>
    <submittedName>
        <fullName evidence="1">Uncharacterized protein</fullName>
    </submittedName>
</protein>
<proteinExistence type="predicted"/>
<accession>A0A382PZQ1</accession>
<sequence>VVEDIDTYYGKRHVLQGVSLKIMKNE</sequence>
<dbReference type="EMBL" id="UINC01110143">
    <property type="protein sequence ID" value="SVC77451.1"/>
    <property type="molecule type" value="Genomic_DNA"/>
</dbReference>
<dbReference type="AlphaFoldDB" id="A0A382PZQ1"/>
<feature type="non-terminal residue" evidence="1">
    <location>
        <position position="26"/>
    </location>
</feature>
<name>A0A382PZQ1_9ZZZZ</name>
<gene>
    <name evidence="1" type="ORF">METZ01_LOCUS330305</name>
</gene>